<evidence type="ECO:0000313" key="2">
    <source>
        <dbReference type="EMBL" id="KIA93827.1"/>
    </source>
</evidence>
<dbReference type="GO" id="GO:0008767">
    <property type="term" value="F:UDP-galactopyranose mutase activity"/>
    <property type="evidence" value="ECO:0007669"/>
    <property type="project" value="TreeGrafter"/>
</dbReference>
<dbReference type="GO" id="GO:0050660">
    <property type="term" value="F:flavin adenine dinucleotide binding"/>
    <property type="evidence" value="ECO:0007669"/>
    <property type="project" value="TreeGrafter"/>
</dbReference>
<dbReference type="Gene3D" id="3.50.50.60">
    <property type="entry name" value="FAD/NAD(P)-binding domain"/>
    <property type="match status" value="1"/>
</dbReference>
<dbReference type="SUPFAM" id="SSF51971">
    <property type="entry name" value="Nucleotide-binding domain"/>
    <property type="match status" value="1"/>
</dbReference>
<proteinExistence type="predicted"/>
<organism evidence="2 3">
    <name type="scientific">Pedobacter kyungheensis</name>
    <dbReference type="NCBI Taxonomy" id="1069985"/>
    <lineage>
        <taxon>Bacteria</taxon>
        <taxon>Pseudomonadati</taxon>
        <taxon>Bacteroidota</taxon>
        <taxon>Sphingobacteriia</taxon>
        <taxon>Sphingobacteriales</taxon>
        <taxon>Sphingobacteriaceae</taxon>
        <taxon>Pedobacter</taxon>
    </lineage>
</organism>
<dbReference type="GO" id="GO:0005829">
    <property type="term" value="C:cytosol"/>
    <property type="evidence" value="ECO:0007669"/>
    <property type="project" value="TreeGrafter"/>
</dbReference>
<dbReference type="InterPro" id="IPR002937">
    <property type="entry name" value="Amino_oxidase"/>
</dbReference>
<accession>A0A0C1FLM6</accession>
<dbReference type="OrthoDB" id="9769600at2"/>
<dbReference type="EMBL" id="JSYN01000012">
    <property type="protein sequence ID" value="KIA93827.1"/>
    <property type="molecule type" value="Genomic_DNA"/>
</dbReference>
<dbReference type="RefSeq" id="WP_039475865.1">
    <property type="nucleotide sequence ID" value="NZ_JSYN01000012.1"/>
</dbReference>
<evidence type="ECO:0000313" key="3">
    <source>
        <dbReference type="Proteomes" id="UP000031246"/>
    </source>
</evidence>
<name>A0A0C1FLM6_9SPHI</name>
<dbReference type="PANTHER" id="PTHR21197">
    <property type="entry name" value="UDP-GALACTOPYRANOSE MUTASE"/>
    <property type="match status" value="1"/>
</dbReference>
<keyword evidence="3" id="KW-1185">Reference proteome</keyword>
<dbReference type="InterPro" id="IPR036188">
    <property type="entry name" value="FAD/NAD-bd_sf"/>
</dbReference>
<sequence length="455" mass="52670">MILVLGAGLAGISSSYHLDHECLVVEKKHHIGGHIYSHQIDGFTWDEGPHVSFTKHKYVKDLFAKSLNGKYLEYPVFPTNYYKGYWINHPAQSNLYAVPEPIRTKCLNDFLSSRNENQEEIVPKNYEDWSILAFGKAFYEEFVKSYTKKYWTVEPKDLTTDWVGGRVFFPDVETVKQGFLAPLDQSTHYITSVRYPEKGGYFSYTNGLREGMNVELNKTVERISLASKTVYFADGSNIEYSKLINTLPLPEFVRYIEATPEVNKAADDLACSELLLINYVINHRAKIDAHWFYVYDADKYATRVNFTELLSPQNGQEGKTGIQVEVYFSKYRPQIEPVEIIVNRVLEELIEMRLVESRDFLENSNTQYIKYANVICDLPRRQALETIFSYLEQYGLVRESDDLEPMTDWDKKLENNDASKIGDIVLAGRFGQWKYFWTDDCILRGKFIADKLGSN</sequence>
<dbReference type="GO" id="GO:0016491">
    <property type="term" value="F:oxidoreductase activity"/>
    <property type="evidence" value="ECO:0007669"/>
    <property type="project" value="InterPro"/>
</dbReference>
<gene>
    <name evidence="2" type="ORF">OC25_11215</name>
</gene>
<comment type="caution">
    <text evidence="2">The sequence shown here is derived from an EMBL/GenBank/DDBJ whole genome shotgun (WGS) entry which is preliminary data.</text>
</comment>
<protein>
    <recommendedName>
        <fullName evidence="1">Amine oxidase domain-containing protein</fullName>
    </recommendedName>
</protein>
<dbReference type="Proteomes" id="UP000031246">
    <property type="component" value="Unassembled WGS sequence"/>
</dbReference>
<reference evidence="2 3" key="1">
    <citation type="submission" date="2014-10" db="EMBL/GenBank/DDBJ databases">
        <title>Pedobacter Kyungheensis.</title>
        <authorList>
            <person name="Anderson B.M."/>
            <person name="Newman J.D."/>
        </authorList>
    </citation>
    <scope>NUCLEOTIDE SEQUENCE [LARGE SCALE GENOMIC DNA]</scope>
    <source>
        <strain evidence="2 3">KACC 16221</strain>
    </source>
</reference>
<dbReference type="AlphaFoldDB" id="A0A0C1FLM6"/>
<dbReference type="Pfam" id="PF01593">
    <property type="entry name" value="Amino_oxidase"/>
    <property type="match status" value="1"/>
</dbReference>
<evidence type="ECO:0000259" key="1">
    <source>
        <dbReference type="Pfam" id="PF01593"/>
    </source>
</evidence>
<feature type="domain" description="Amine oxidase" evidence="1">
    <location>
        <begin position="9"/>
        <end position="260"/>
    </location>
</feature>
<dbReference type="PANTHER" id="PTHR21197:SF0">
    <property type="entry name" value="UDP-GALACTOPYRANOSE MUTASE"/>
    <property type="match status" value="1"/>
</dbReference>